<feature type="region of interest" description="Disordered" evidence="1">
    <location>
        <begin position="28"/>
        <end position="47"/>
    </location>
</feature>
<feature type="signal peptide" evidence="2">
    <location>
        <begin position="1"/>
        <end position="19"/>
    </location>
</feature>
<organism evidence="3 4">
    <name type="scientific">Stenotrophomonas nematodicola</name>
    <dbReference type="NCBI Taxonomy" id="2656746"/>
    <lineage>
        <taxon>Bacteria</taxon>
        <taxon>Pseudomonadati</taxon>
        <taxon>Pseudomonadota</taxon>
        <taxon>Gammaproteobacteria</taxon>
        <taxon>Lysobacterales</taxon>
        <taxon>Lysobacteraceae</taxon>
        <taxon>Stenotrophomonas</taxon>
    </lineage>
</organism>
<evidence type="ECO:0000313" key="3">
    <source>
        <dbReference type="EMBL" id="MFG6109100.1"/>
    </source>
</evidence>
<name>A0ABW7CVV1_9GAMM</name>
<keyword evidence="4" id="KW-1185">Reference proteome</keyword>
<dbReference type="EMBL" id="JBHGCJ010000004">
    <property type="protein sequence ID" value="MFG6109100.1"/>
    <property type="molecule type" value="Genomic_DNA"/>
</dbReference>
<comment type="caution">
    <text evidence="3">The sequence shown here is derived from an EMBL/GenBank/DDBJ whole genome shotgun (WGS) entry which is preliminary data.</text>
</comment>
<evidence type="ECO:0000256" key="2">
    <source>
        <dbReference type="SAM" id="SignalP"/>
    </source>
</evidence>
<dbReference type="Proteomes" id="UP001605261">
    <property type="component" value="Unassembled WGS sequence"/>
</dbReference>
<reference evidence="3 4" key="1">
    <citation type="submission" date="2024-09" db="EMBL/GenBank/DDBJ databases">
        <authorList>
            <consortium name="All-Russian atlas of soil microorganisms"/>
            <consortium name="as a basis for the search for new antimicrobial producers and enzymes with unique properties"/>
            <person name="Sokolova E.A."/>
            <person name="Voronina E.N."/>
        </authorList>
    </citation>
    <scope>NUCLEOTIDE SEQUENCE [LARGE SCALE GENOMIC DNA]</scope>
    <source>
        <strain evidence="3 4">AF-22b-331.1</strain>
    </source>
</reference>
<evidence type="ECO:0008006" key="5">
    <source>
        <dbReference type="Google" id="ProtNLM"/>
    </source>
</evidence>
<evidence type="ECO:0000313" key="4">
    <source>
        <dbReference type="Proteomes" id="UP001605261"/>
    </source>
</evidence>
<gene>
    <name evidence="3" type="ORF">ACEU0G_003103</name>
</gene>
<keyword evidence="2" id="KW-0732">Signal</keyword>
<proteinExistence type="predicted"/>
<evidence type="ECO:0000256" key="1">
    <source>
        <dbReference type="SAM" id="MobiDB-lite"/>
    </source>
</evidence>
<sequence length="87" mass="9336">MSRLCAGLVALWLAAPAFAAEPPKAWVERQQPGQVGAEPATGKDAPKQHCRVVKEWKVGEVVAQHRVCEDAPKVPAAAAPETIRTRT</sequence>
<accession>A0ABW7CVV1</accession>
<feature type="chain" id="PRO_5046323672" description="Secreted protein" evidence="2">
    <location>
        <begin position="20"/>
        <end position="87"/>
    </location>
</feature>
<protein>
    <recommendedName>
        <fullName evidence="5">Secreted protein</fullName>
    </recommendedName>
</protein>
<dbReference type="RefSeq" id="WP_394162622.1">
    <property type="nucleotide sequence ID" value="NZ_JBHGCJ010000004.1"/>
</dbReference>